<dbReference type="PANTHER" id="PTHR43289">
    <property type="entry name" value="MITOGEN-ACTIVATED PROTEIN KINASE KINASE KINASE 20-RELATED"/>
    <property type="match status" value="1"/>
</dbReference>
<dbReference type="InterPro" id="IPR001932">
    <property type="entry name" value="PPM-type_phosphatase-like_dom"/>
</dbReference>
<dbReference type="SUPFAM" id="SSF56112">
    <property type="entry name" value="Protein kinase-like (PK-like)"/>
    <property type="match status" value="1"/>
</dbReference>
<dbReference type="SUPFAM" id="SSF81606">
    <property type="entry name" value="PP2C-like"/>
    <property type="match status" value="1"/>
</dbReference>
<feature type="transmembrane region" description="Helical" evidence="5">
    <location>
        <begin position="555"/>
        <end position="575"/>
    </location>
</feature>
<protein>
    <submittedName>
        <fullName evidence="8">Protein phosphatase 2C domain-containing protein</fullName>
    </submittedName>
</protein>
<name>A0ABV8V5M4_9GAMM</name>
<dbReference type="EMBL" id="JBHSCX010000015">
    <property type="protein sequence ID" value="MFC4363157.1"/>
    <property type="molecule type" value="Genomic_DNA"/>
</dbReference>
<accession>A0ABV8V5M4</accession>
<organism evidence="8 9">
    <name type="scientific">Simiduia curdlanivorans</name>
    <dbReference type="NCBI Taxonomy" id="1492769"/>
    <lineage>
        <taxon>Bacteria</taxon>
        <taxon>Pseudomonadati</taxon>
        <taxon>Pseudomonadota</taxon>
        <taxon>Gammaproteobacteria</taxon>
        <taxon>Cellvibrionales</taxon>
        <taxon>Cellvibrionaceae</taxon>
        <taxon>Simiduia</taxon>
    </lineage>
</organism>
<comment type="caution">
    <text evidence="8">The sequence shown here is derived from an EMBL/GenBank/DDBJ whole genome shotgun (WGS) entry which is preliminary data.</text>
</comment>
<dbReference type="PROSITE" id="PS51746">
    <property type="entry name" value="PPM_2"/>
    <property type="match status" value="1"/>
</dbReference>
<keyword evidence="5" id="KW-0812">Transmembrane</keyword>
<dbReference type="InterPro" id="IPR000719">
    <property type="entry name" value="Prot_kinase_dom"/>
</dbReference>
<dbReference type="Gene3D" id="1.10.510.10">
    <property type="entry name" value="Transferase(Phosphotransferase) domain 1"/>
    <property type="match status" value="1"/>
</dbReference>
<feature type="domain" description="PPM-type phosphatase" evidence="7">
    <location>
        <begin position="8"/>
        <end position="240"/>
    </location>
</feature>
<dbReference type="Pfam" id="PF00069">
    <property type="entry name" value="Pkinase"/>
    <property type="match status" value="1"/>
</dbReference>
<sequence>MTKTLTITSSYFTTAGIKSINEDSAAIEVPVDDYLLSSKGVVACVADGVSSAEAGREASSTAVSRFVEEYFRTPDTWSVSRSGEKILSTLNLRLYRKSHEFVTSTKGYLCTFSSLVIKSRTAHFFHVGDSRIYKLSVVEGNASLKQLTRDHAVMMGGEKPTLTRAIGMDNRLNIDYGSVEVRQGDQFLITSDGVHDFLTEQALTQFLTQASASDNLAKQLCDLAARAGSDDNISAAWLRVDQLPDEKLEDYHAKLTRLPFPPELNVGEKLDGFRIDKLLFASARSQLYLVTDLDSGEQYAMKTPSHNYEDDASYIDRFIQEEWIGKRIQSPYVVQVIQQKKPRNFLYYLMAYIEGEGLDEWIARNMPPSPRQAIALVKDIAEGLKAFHENETVHQDLRPANIRITADTRAIILDFGSVYVAGLAELHRPLVHTSALGTASYSDPLYIMGSNPGIQGDVYALATIAYEMFTGELPYGSAIEECRSAFDYNHLRYKSASLFNPVVPLWFDSALKKGTEFDLAQRYSTVEQLMQDLQQPNAEFLRDEPMTARSASSIAFWQILSGFWFLTLLLVIYLFSQVSGG</sequence>
<keyword evidence="2" id="KW-0547">Nucleotide-binding</keyword>
<evidence type="ECO:0000256" key="2">
    <source>
        <dbReference type="ARBA" id="ARBA00022741"/>
    </source>
</evidence>
<dbReference type="CDD" id="cd14014">
    <property type="entry name" value="STKc_PknB_like"/>
    <property type="match status" value="1"/>
</dbReference>
<dbReference type="SMART" id="SM00220">
    <property type="entry name" value="S_TKc"/>
    <property type="match status" value="1"/>
</dbReference>
<dbReference type="Gene3D" id="3.30.200.20">
    <property type="entry name" value="Phosphorylase Kinase, domain 1"/>
    <property type="match status" value="1"/>
</dbReference>
<evidence type="ECO:0000256" key="1">
    <source>
        <dbReference type="ARBA" id="ARBA00022679"/>
    </source>
</evidence>
<dbReference type="InterPro" id="IPR011009">
    <property type="entry name" value="Kinase-like_dom_sf"/>
</dbReference>
<evidence type="ECO:0000256" key="3">
    <source>
        <dbReference type="ARBA" id="ARBA00022777"/>
    </source>
</evidence>
<evidence type="ECO:0000256" key="5">
    <source>
        <dbReference type="SAM" id="Phobius"/>
    </source>
</evidence>
<dbReference type="InterPro" id="IPR036457">
    <property type="entry name" value="PPM-type-like_dom_sf"/>
</dbReference>
<keyword evidence="3" id="KW-0418">Kinase</keyword>
<evidence type="ECO:0000259" key="7">
    <source>
        <dbReference type="PROSITE" id="PS51746"/>
    </source>
</evidence>
<keyword evidence="4" id="KW-0067">ATP-binding</keyword>
<dbReference type="PANTHER" id="PTHR43289:SF6">
    <property type="entry name" value="SERINE_THREONINE-PROTEIN KINASE NEKL-3"/>
    <property type="match status" value="1"/>
</dbReference>
<feature type="domain" description="Protein kinase" evidence="6">
    <location>
        <begin position="273"/>
        <end position="541"/>
    </location>
</feature>
<gene>
    <name evidence="8" type="ORF">ACFOX3_12640</name>
</gene>
<dbReference type="RefSeq" id="WP_290265000.1">
    <property type="nucleotide sequence ID" value="NZ_JAUFQG010000006.1"/>
</dbReference>
<dbReference type="SMART" id="SM00332">
    <property type="entry name" value="PP2Cc"/>
    <property type="match status" value="1"/>
</dbReference>
<dbReference type="PROSITE" id="PS50011">
    <property type="entry name" value="PROTEIN_KINASE_DOM"/>
    <property type="match status" value="1"/>
</dbReference>
<dbReference type="Pfam" id="PF13672">
    <property type="entry name" value="PP2C_2"/>
    <property type="match status" value="1"/>
</dbReference>
<evidence type="ECO:0000256" key="4">
    <source>
        <dbReference type="ARBA" id="ARBA00022840"/>
    </source>
</evidence>
<evidence type="ECO:0000313" key="9">
    <source>
        <dbReference type="Proteomes" id="UP001595840"/>
    </source>
</evidence>
<dbReference type="Gene3D" id="3.60.40.10">
    <property type="entry name" value="PPM-type phosphatase domain"/>
    <property type="match status" value="1"/>
</dbReference>
<keyword evidence="5" id="KW-1133">Transmembrane helix</keyword>
<keyword evidence="9" id="KW-1185">Reference proteome</keyword>
<proteinExistence type="predicted"/>
<evidence type="ECO:0000313" key="8">
    <source>
        <dbReference type="EMBL" id="MFC4363157.1"/>
    </source>
</evidence>
<dbReference type="Proteomes" id="UP001595840">
    <property type="component" value="Unassembled WGS sequence"/>
</dbReference>
<dbReference type="CDD" id="cd00143">
    <property type="entry name" value="PP2Cc"/>
    <property type="match status" value="1"/>
</dbReference>
<dbReference type="SMART" id="SM00331">
    <property type="entry name" value="PP2C_SIG"/>
    <property type="match status" value="1"/>
</dbReference>
<keyword evidence="1" id="KW-0808">Transferase</keyword>
<keyword evidence="5" id="KW-0472">Membrane</keyword>
<reference evidence="9" key="1">
    <citation type="journal article" date="2019" name="Int. J. Syst. Evol. Microbiol.">
        <title>The Global Catalogue of Microorganisms (GCM) 10K type strain sequencing project: providing services to taxonomists for standard genome sequencing and annotation.</title>
        <authorList>
            <consortium name="The Broad Institute Genomics Platform"/>
            <consortium name="The Broad Institute Genome Sequencing Center for Infectious Disease"/>
            <person name="Wu L."/>
            <person name="Ma J."/>
        </authorList>
    </citation>
    <scope>NUCLEOTIDE SEQUENCE [LARGE SCALE GENOMIC DNA]</scope>
    <source>
        <strain evidence="9">CECT 8570</strain>
    </source>
</reference>
<evidence type="ECO:0000259" key="6">
    <source>
        <dbReference type="PROSITE" id="PS50011"/>
    </source>
</evidence>